<dbReference type="RefSeq" id="WP_150093132.1">
    <property type="nucleotide sequence ID" value="NZ_JBFUOH010000006.1"/>
</dbReference>
<gene>
    <name evidence="2" type="ORF">F2Q65_10565</name>
</gene>
<comment type="caution">
    <text evidence="2">The sequence shown here is derived from an EMBL/GenBank/DDBJ whole genome shotgun (WGS) entry which is preliminary data.</text>
</comment>
<dbReference type="SUPFAM" id="SSF141371">
    <property type="entry name" value="PilZ domain-like"/>
    <property type="match status" value="1"/>
</dbReference>
<dbReference type="EMBL" id="VWXX01000014">
    <property type="protein sequence ID" value="KAA6184971.1"/>
    <property type="molecule type" value="Genomic_DNA"/>
</dbReference>
<evidence type="ECO:0000313" key="3">
    <source>
        <dbReference type="Proteomes" id="UP000322981"/>
    </source>
</evidence>
<dbReference type="OrthoDB" id="5769584at2"/>
<evidence type="ECO:0000259" key="1">
    <source>
        <dbReference type="Pfam" id="PF07238"/>
    </source>
</evidence>
<dbReference type="Proteomes" id="UP000322981">
    <property type="component" value="Unassembled WGS sequence"/>
</dbReference>
<dbReference type="AlphaFoldDB" id="A0A5M8FPD8"/>
<dbReference type="InterPro" id="IPR009875">
    <property type="entry name" value="PilZ_domain"/>
</dbReference>
<accession>A0A5M8FPD8</accession>
<name>A0A5M8FPD8_9GAMM</name>
<organism evidence="2 3">
    <name type="scientific">Thiohalocapsa marina</name>
    <dbReference type="NCBI Taxonomy" id="424902"/>
    <lineage>
        <taxon>Bacteria</taxon>
        <taxon>Pseudomonadati</taxon>
        <taxon>Pseudomonadota</taxon>
        <taxon>Gammaproteobacteria</taxon>
        <taxon>Chromatiales</taxon>
        <taxon>Chromatiaceae</taxon>
        <taxon>Thiohalocapsa</taxon>
    </lineage>
</organism>
<evidence type="ECO:0000313" key="2">
    <source>
        <dbReference type="EMBL" id="KAA6184971.1"/>
    </source>
</evidence>
<keyword evidence="3" id="KW-1185">Reference proteome</keyword>
<feature type="domain" description="PilZ" evidence="1">
    <location>
        <begin position="34"/>
        <end position="138"/>
    </location>
</feature>
<sequence>MPAMAGTASHGTASAVIARLRSIDHRALPPHAIQRRRHSRIVYREPVCVSAIGEPHRCWYLLAEDLSLGGLCLLSAEPHAVGSRLLLGLEPDTAMAPIRVMAEVRWMARVDFQERYRIGIQFEEPSDAARHDLRQLVHQHKRGQRTA</sequence>
<reference evidence="2 3" key="1">
    <citation type="submission" date="2019-09" db="EMBL/GenBank/DDBJ databases">
        <title>Whole-genome sequence of the purple sulfur bacterium Thiohalocapsa marina DSM 19078.</title>
        <authorList>
            <person name="Kyndt J.A."/>
            <person name="Meyer T.E."/>
        </authorList>
    </citation>
    <scope>NUCLEOTIDE SEQUENCE [LARGE SCALE GENOMIC DNA]</scope>
    <source>
        <strain evidence="2 3">DSM 19078</strain>
    </source>
</reference>
<dbReference type="Gene3D" id="2.40.10.220">
    <property type="entry name" value="predicted glycosyltransferase like domains"/>
    <property type="match status" value="1"/>
</dbReference>
<dbReference type="GO" id="GO:0035438">
    <property type="term" value="F:cyclic-di-GMP binding"/>
    <property type="evidence" value="ECO:0007669"/>
    <property type="project" value="InterPro"/>
</dbReference>
<dbReference type="Pfam" id="PF07238">
    <property type="entry name" value="PilZ"/>
    <property type="match status" value="1"/>
</dbReference>
<proteinExistence type="predicted"/>
<protein>
    <submittedName>
        <fullName evidence="2">PilZ domain-containing protein</fullName>
    </submittedName>
</protein>